<dbReference type="NCBIfam" id="NF033179">
    <property type="entry name" value="TnsA_like_Actin"/>
    <property type="match status" value="1"/>
</dbReference>
<dbReference type="EMBL" id="BMQA01000057">
    <property type="protein sequence ID" value="GGJ58424.1"/>
    <property type="molecule type" value="Genomic_DNA"/>
</dbReference>
<evidence type="ECO:0000313" key="2">
    <source>
        <dbReference type="Proteomes" id="UP000657574"/>
    </source>
</evidence>
<name>A0A917LBG5_9ACTN</name>
<protein>
    <submittedName>
        <fullName evidence="1">Uncharacterized protein</fullName>
    </submittedName>
</protein>
<reference evidence="1" key="2">
    <citation type="submission" date="2020-09" db="EMBL/GenBank/DDBJ databases">
        <authorList>
            <person name="Sun Q."/>
            <person name="Ohkuma M."/>
        </authorList>
    </citation>
    <scope>NUCLEOTIDE SEQUENCE</scope>
    <source>
        <strain evidence="1">JCM 3086</strain>
    </source>
</reference>
<dbReference type="AlphaFoldDB" id="A0A917LBG5"/>
<dbReference type="Proteomes" id="UP000657574">
    <property type="component" value="Unassembled WGS sequence"/>
</dbReference>
<reference evidence="1" key="1">
    <citation type="journal article" date="2014" name="Int. J. Syst. Evol. Microbiol.">
        <title>Complete genome sequence of Corynebacterium casei LMG S-19264T (=DSM 44701T), isolated from a smear-ripened cheese.</title>
        <authorList>
            <consortium name="US DOE Joint Genome Institute (JGI-PGF)"/>
            <person name="Walter F."/>
            <person name="Albersmeier A."/>
            <person name="Kalinowski J."/>
            <person name="Ruckert C."/>
        </authorList>
    </citation>
    <scope>NUCLEOTIDE SEQUENCE</scope>
    <source>
        <strain evidence="1">JCM 3086</strain>
    </source>
</reference>
<sequence length="145" mass="15819">MRDRLMLLGHGPEVVDLACCPLEFVWRDGGRVVAHAPQLIARLPGGGHVLADCLGPGDSPRQLACMQEVLRACVQEVGWHYRVEPVADPVVVDNVRWLSGYCHPRCAGRTRPGRLRDVFAHPRSLVEGAAALGDVIQGCLACRRP</sequence>
<evidence type="ECO:0000313" key="1">
    <source>
        <dbReference type="EMBL" id="GGJ58424.1"/>
    </source>
</evidence>
<organism evidence="1 2">
    <name type="scientific">Streptomyces brasiliensis</name>
    <dbReference type="NCBI Taxonomy" id="1954"/>
    <lineage>
        <taxon>Bacteria</taxon>
        <taxon>Bacillati</taxon>
        <taxon>Actinomycetota</taxon>
        <taxon>Actinomycetes</taxon>
        <taxon>Kitasatosporales</taxon>
        <taxon>Streptomycetaceae</taxon>
        <taxon>Streptomyces</taxon>
    </lineage>
</organism>
<keyword evidence="2" id="KW-1185">Reference proteome</keyword>
<gene>
    <name evidence="1" type="ORF">GCM10010121_081340</name>
</gene>
<accession>A0A917LBG5</accession>
<comment type="caution">
    <text evidence="1">The sequence shown here is derived from an EMBL/GenBank/DDBJ whole genome shotgun (WGS) entry which is preliminary data.</text>
</comment>
<proteinExistence type="predicted"/>
<dbReference type="InterPro" id="IPR048000">
    <property type="entry name" value="TnsA-like"/>
</dbReference>